<organism evidence="1 2">
    <name type="scientific">Clostridium perfringens</name>
    <dbReference type="NCBI Taxonomy" id="1502"/>
    <lineage>
        <taxon>Bacteria</taxon>
        <taxon>Bacillati</taxon>
        <taxon>Bacillota</taxon>
        <taxon>Clostridia</taxon>
        <taxon>Eubacteriales</taxon>
        <taxon>Clostridiaceae</taxon>
        <taxon>Clostridium</taxon>
    </lineage>
</organism>
<name>A0AAW4J3J4_CLOPF</name>
<proteinExistence type="predicted"/>
<gene>
    <name evidence="1" type="ORF">JJB47_12130</name>
</gene>
<accession>A0AAW4J3J4</accession>
<evidence type="ECO:0000313" key="2">
    <source>
        <dbReference type="Proteomes" id="UP000668068"/>
    </source>
</evidence>
<sequence>MKEYKILEVVAELITNPKEEFKRVNDEDFIVFRGDRGALMYKIKGSKFANQMQLFNYTQDLFIKCE</sequence>
<dbReference type="RefSeq" id="WP_208340760.1">
    <property type="nucleotide sequence ID" value="NZ_JAENQO010000007.1"/>
</dbReference>
<comment type="caution">
    <text evidence="1">The sequence shown here is derived from an EMBL/GenBank/DDBJ whole genome shotgun (WGS) entry which is preliminary data.</text>
</comment>
<protein>
    <submittedName>
        <fullName evidence="1">Uncharacterized protein</fullName>
    </submittedName>
</protein>
<dbReference type="AlphaFoldDB" id="A0AAW4J3J4"/>
<reference evidence="1" key="1">
    <citation type="submission" date="2020-12" db="EMBL/GenBank/DDBJ databases">
        <title>Comparative genomics of Clostridium perfringens reveals patterns of host-associated phylogenetic clades and virulence factors.</title>
        <authorList>
            <person name="Smith A.H."/>
            <person name="Geier R."/>
        </authorList>
    </citation>
    <scope>NUCLEOTIDE SEQUENCE</scope>
    <source>
        <strain evidence="1">CHD30677R</strain>
    </source>
</reference>
<evidence type="ECO:0000313" key="1">
    <source>
        <dbReference type="EMBL" id="MBO3359520.1"/>
    </source>
</evidence>
<dbReference type="EMBL" id="JAENQP010000007">
    <property type="protein sequence ID" value="MBO3359520.1"/>
    <property type="molecule type" value="Genomic_DNA"/>
</dbReference>
<dbReference type="Proteomes" id="UP000668068">
    <property type="component" value="Unassembled WGS sequence"/>
</dbReference>